<accession>J9F6M0</accession>
<dbReference type="Pfam" id="PF10502">
    <property type="entry name" value="Peptidase_S26"/>
    <property type="match status" value="1"/>
</dbReference>
<feature type="non-terminal residue" evidence="3">
    <location>
        <position position="64"/>
    </location>
</feature>
<organism evidence="3">
    <name type="scientific">gut metagenome</name>
    <dbReference type="NCBI Taxonomy" id="749906"/>
    <lineage>
        <taxon>unclassified sequences</taxon>
        <taxon>metagenomes</taxon>
        <taxon>organismal metagenomes</taxon>
    </lineage>
</organism>
<name>J9F6M0_9ZZZZ</name>
<feature type="domain" description="Peptidase S26" evidence="2">
    <location>
        <begin position="33"/>
        <end position="63"/>
    </location>
</feature>
<evidence type="ECO:0000259" key="2">
    <source>
        <dbReference type="Pfam" id="PF10502"/>
    </source>
</evidence>
<proteinExistence type="predicted"/>
<evidence type="ECO:0000313" key="3">
    <source>
        <dbReference type="EMBL" id="EJW90103.1"/>
    </source>
</evidence>
<dbReference type="InterPro" id="IPR019758">
    <property type="entry name" value="Pept_S26A_signal_pept_1_CS"/>
</dbReference>
<dbReference type="SUPFAM" id="SSF51306">
    <property type="entry name" value="LexA/Signal peptidase"/>
    <property type="match status" value="1"/>
</dbReference>
<protein>
    <submittedName>
        <fullName evidence="3">Signal peptidase I</fullName>
    </submittedName>
</protein>
<dbReference type="GO" id="GO:0016020">
    <property type="term" value="C:membrane"/>
    <property type="evidence" value="ECO:0007669"/>
    <property type="project" value="InterPro"/>
</dbReference>
<dbReference type="EMBL" id="AMCI01009051">
    <property type="protein sequence ID" value="EJW90103.1"/>
    <property type="molecule type" value="Genomic_DNA"/>
</dbReference>
<keyword evidence="1" id="KW-0378">Hydrolase</keyword>
<dbReference type="PROSITE" id="PS00761">
    <property type="entry name" value="SPASE_I_3"/>
    <property type="match status" value="1"/>
</dbReference>
<dbReference type="InterPro" id="IPR036286">
    <property type="entry name" value="LexA/Signal_pep-like_sf"/>
</dbReference>
<gene>
    <name evidence="3" type="ORF">EVA_21790</name>
</gene>
<comment type="caution">
    <text evidence="3">The sequence shown here is derived from an EMBL/GenBank/DDBJ whole genome shotgun (WGS) entry which is preliminary data.</text>
</comment>
<dbReference type="InterPro" id="IPR019533">
    <property type="entry name" value="Peptidase_S26"/>
</dbReference>
<dbReference type="GO" id="GO:0006465">
    <property type="term" value="P:signal peptide processing"/>
    <property type="evidence" value="ECO:0007669"/>
    <property type="project" value="InterPro"/>
</dbReference>
<sequence>MQVEYETGIRPTVNGDTVLMDGNPVKEYRFRGNWYFFGGDNVLNSKDSRYIGLVPEDYIVGIAT</sequence>
<reference evidence="3" key="1">
    <citation type="journal article" date="2012" name="PLoS ONE">
        <title>Gene sets for utilization of primary and secondary nutrition supplies in the distal gut of endangered iberian lynx.</title>
        <authorList>
            <person name="Alcaide M."/>
            <person name="Messina E."/>
            <person name="Richter M."/>
            <person name="Bargiela R."/>
            <person name="Peplies J."/>
            <person name="Huws S.A."/>
            <person name="Newbold C.J."/>
            <person name="Golyshin P.N."/>
            <person name="Simon M.A."/>
            <person name="Lopez G."/>
            <person name="Yakimov M.M."/>
            <person name="Ferrer M."/>
        </authorList>
    </citation>
    <scope>NUCLEOTIDE SEQUENCE</scope>
</reference>
<evidence type="ECO:0000256" key="1">
    <source>
        <dbReference type="ARBA" id="ARBA00022801"/>
    </source>
</evidence>
<dbReference type="Gene3D" id="2.10.109.10">
    <property type="entry name" value="Umud Fragment, subunit A"/>
    <property type="match status" value="1"/>
</dbReference>
<dbReference type="GO" id="GO:0004252">
    <property type="term" value="F:serine-type endopeptidase activity"/>
    <property type="evidence" value="ECO:0007669"/>
    <property type="project" value="InterPro"/>
</dbReference>
<dbReference type="CDD" id="cd06530">
    <property type="entry name" value="S26_SPase_I"/>
    <property type="match status" value="1"/>
</dbReference>
<dbReference type="AlphaFoldDB" id="J9F6M0"/>